<reference evidence="1" key="1">
    <citation type="submission" date="2022-01" db="EMBL/GenBank/DDBJ databases">
        <authorList>
            <person name="Lagorce A."/>
        </authorList>
    </citation>
    <scope>NUCLEOTIDE SEQUENCE</scope>
    <source>
        <strain evidence="1">Th15_F1_D04</strain>
    </source>
</reference>
<dbReference type="EMBL" id="CAKMTQ010000012">
    <property type="protein sequence ID" value="CAH1527056.1"/>
    <property type="molecule type" value="Genomic_DNA"/>
</dbReference>
<comment type="caution">
    <text evidence="1">The sequence shown here is derived from an EMBL/GenBank/DDBJ whole genome shotgun (WGS) entry which is preliminary data.</text>
</comment>
<sequence>MSKLALNVPSLAVDVPKLAEELPTSPNPFYGTQVNTSCCSWFTLIK</sequence>
<name>A0AAU9Q5A5_9VIBR</name>
<accession>A0AAU9Q5A5</accession>
<dbReference type="AlphaFoldDB" id="A0AAU9Q5A5"/>
<evidence type="ECO:0000313" key="1">
    <source>
        <dbReference type="EMBL" id="CAH1527056.1"/>
    </source>
</evidence>
<proteinExistence type="predicted"/>
<protein>
    <submittedName>
        <fullName evidence="1">Uncharacterized protein</fullName>
    </submittedName>
</protein>
<gene>
    <name evidence="1" type="ORF">THF1D04_20504</name>
</gene>
<evidence type="ECO:0000313" key="2">
    <source>
        <dbReference type="Proteomes" id="UP001295420"/>
    </source>
</evidence>
<dbReference type="Proteomes" id="UP001295420">
    <property type="component" value="Unassembled WGS sequence"/>
</dbReference>
<organism evidence="1 2">
    <name type="scientific">Vibrio owensii</name>
    <dbReference type="NCBI Taxonomy" id="696485"/>
    <lineage>
        <taxon>Bacteria</taxon>
        <taxon>Pseudomonadati</taxon>
        <taxon>Pseudomonadota</taxon>
        <taxon>Gammaproteobacteria</taxon>
        <taxon>Vibrionales</taxon>
        <taxon>Vibrionaceae</taxon>
        <taxon>Vibrio</taxon>
    </lineage>
</organism>
<dbReference type="RefSeq" id="WP_161624177.1">
    <property type="nucleotide sequence ID" value="NZ_CAKMTQ010000012.1"/>
</dbReference>